<evidence type="ECO:0000256" key="4">
    <source>
        <dbReference type="ARBA" id="ARBA00022691"/>
    </source>
</evidence>
<evidence type="ECO:0000256" key="1">
    <source>
        <dbReference type="ARBA" id="ARBA00004123"/>
    </source>
</evidence>
<feature type="compositionally biased region" description="Polar residues" evidence="11">
    <location>
        <begin position="1254"/>
        <end position="1267"/>
    </location>
</feature>
<keyword evidence="2" id="KW-0489">Methyltransferase</keyword>
<dbReference type="InterPro" id="IPR001214">
    <property type="entry name" value="SET_dom"/>
</dbReference>
<keyword evidence="5" id="KW-0156">Chromatin regulator</keyword>
<feature type="compositionally biased region" description="Low complexity" evidence="11">
    <location>
        <begin position="214"/>
        <end position="229"/>
    </location>
</feature>
<feature type="region of interest" description="Disordered" evidence="11">
    <location>
        <begin position="1183"/>
        <end position="1325"/>
    </location>
</feature>
<gene>
    <name evidence="16" type="primary">LOC106585338</name>
</gene>
<dbReference type="Pfam" id="PF00856">
    <property type="entry name" value="SET"/>
    <property type="match status" value="1"/>
</dbReference>
<comment type="subcellular location">
    <subcellularLocation>
        <location evidence="1">Nucleus</location>
    </subcellularLocation>
</comment>
<dbReference type="InterPro" id="IPR037841">
    <property type="entry name" value="SET_SETD1A/B"/>
</dbReference>
<feature type="compositionally biased region" description="Acidic residues" evidence="11">
    <location>
        <begin position="1061"/>
        <end position="1073"/>
    </location>
</feature>
<feature type="compositionally biased region" description="Polar residues" evidence="11">
    <location>
        <begin position="607"/>
        <end position="620"/>
    </location>
</feature>
<dbReference type="Gene3D" id="3.30.70.330">
    <property type="match status" value="1"/>
</dbReference>
<feature type="compositionally biased region" description="Low complexity" evidence="11">
    <location>
        <begin position="667"/>
        <end position="678"/>
    </location>
</feature>
<dbReference type="Gene3D" id="2.170.270.10">
    <property type="entry name" value="SET domain"/>
    <property type="match status" value="1"/>
</dbReference>
<feature type="domain" description="SET" evidence="13">
    <location>
        <begin position="1647"/>
        <end position="1764"/>
    </location>
</feature>
<dbReference type="GeneID" id="106585338"/>
<feature type="compositionally biased region" description="Basic and acidic residues" evidence="11">
    <location>
        <begin position="1118"/>
        <end position="1128"/>
    </location>
</feature>
<evidence type="ECO:0000256" key="9">
    <source>
        <dbReference type="ARBA" id="ARBA00023242"/>
    </source>
</evidence>
<dbReference type="SUPFAM" id="SSF54928">
    <property type="entry name" value="RNA-binding domain, RBD"/>
    <property type="match status" value="1"/>
</dbReference>
<keyword evidence="9" id="KW-0539">Nucleus</keyword>
<feature type="region of interest" description="Disordered" evidence="11">
    <location>
        <begin position="208"/>
        <end position="231"/>
    </location>
</feature>
<dbReference type="InterPro" id="IPR044570">
    <property type="entry name" value="Set1-like"/>
</dbReference>
<evidence type="ECO:0000256" key="3">
    <source>
        <dbReference type="ARBA" id="ARBA00022679"/>
    </source>
</evidence>
<accession>A0ABM3DUU8</accession>
<evidence type="ECO:0000256" key="6">
    <source>
        <dbReference type="ARBA" id="ARBA00022884"/>
    </source>
</evidence>
<feature type="compositionally biased region" description="Low complexity" evidence="11">
    <location>
        <begin position="390"/>
        <end position="406"/>
    </location>
</feature>
<dbReference type="InterPro" id="IPR046341">
    <property type="entry name" value="SET_dom_sf"/>
</dbReference>
<keyword evidence="4" id="KW-0949">S-adenosyl-L-methionine</keyword>
<feature type="compositionally biased region" description="Basic and acidic residues" evidence="11">
    <location>
        <begin position="561"/>
        <end position="574"/>
    </location>
</feature>
<organism evidence="15 16">
    <name type="scientific">Salmo salar</name>
    <name type="common">Atlantic salmon</name>
    <dbReference type="NCBI Taxonomy" id="8030"/>
    <lineage>
        <taxon>Eukaryota</taxon>
        <taxon>Metazoa</taxon>
        <taxon>Chordata</taxon>
        <taxon>Craniata</taxon>
        <taxon>Vertebrata</taxon>
        <taxon>Euteleostomi</taxon>
        <taxon>Actinopterygii</taxon>
        <taxon>Neopterygii</taxon>
        <taxon>Teleostei</taxon>
        <taxon>Protacanthopterygii</taxon>
        <taxon>Salmoniformes</taxon>
        <taxon>Salmonidae</taxon>
        <taxon>Salmoninae</taxon>
        <taxon>Salmo</taxon>
    </lineage>
</organism>
<feature type="region of interest" description="Disordered" evidence="11">
    <location>
        <begin position="476"/>
        <end position="579"/>
    </location>
</feature>
<evidence type="ECO:0000259" key="12">
    <source>
        <dbReference type="PROSITE" id="PS50102"/>
    </source>
</evidence>
<dbReference type="PROSITE" id="PS50280">
    <property type="entry name" value="SET"/>
    <property type="match status" value="1"/>
</dbReference>
<dbReference type="RefSeq" id="XP_045562578.1">
    <property type="nucleotide sequence ID" value="XM_045706622.1"/>
</dbReference>
<dbReference type="CDD" id="cd19169">
    <property type="entry name" value="SET_SETD1"/>
    <property type="match status" value="1"/>
</dbReference>
<feature type="region of interest" description="Disordered" evidence="11">
    <location>
        <begin position="595"/>
        <end position="620"/>
    </location>
</feature>
<evidence type="ECO:0000256" key="2">
    <source>
        <dbReference type="ARBA" id="ARBA00022603"/>
    </source>
</evidence>
<dbReference type="Proteomes" id="UP001652741">
    <property type="component" value="Chromosome ssa24"/>
</dbReference>
<feature type="compositionally biased region" description="Polar residues" evidence="11">
    <location>
        <begin position="269"/>
        <end position="293"/>
    </location>
</feature>
<dbReference type="SMART" id="SM00508">
    <property type="entry name" value="PostSET"/>
    <property type="match status" value="1"/>
</dbReference>
<dbReference type="SMART" id="SM00317">
    <property type="entry name" value="SET"/>
    <property type="match status" value="1"/>
</dbReference>
<feature type="compositionally biased region" description="Polar residues" evidence="11">
    <location>
        <begin position="250"/>
        <end position="261"/>
    </location>
</feature>
<dbReference type="InterPro" id="IPR000504">
    <property type="entry name" value="RRM_dom"/>
</dbReference>
<name>A0ABM3DUU8_SALSA</name>
<keyword evidence="3" id="KW-0808">Transferase</keyword>
<feature type="compositionally biased region" description="Acidic residues" evidence="11">
    <location>
        <begin position="945"/>
        <end position="954"/>
    </location>
</feature>
<protein>
    <submittedName>
        <fullName evidence="16">Histone-lysine N-methyltransferase SETD1B</fullName>
    </submittedName>
</protein>
<dbReference type="PANTHER" id="PTHR45814">
    <property type="entry name" value="HISTONE-LYSINE N-METHYLTRANSFERASE SETD1"/>
    <property type="match status" value="1"/>
</dbReference>
<dbReference type="SMART" id="SM00360">
    <property type="entry name" value="RRM"/>
    <property type="match status" value="1"/>
</dbReference>
<dbReference type="PANTHER" id="PTHR45814:SF1">
    <property type="entry name" value="HISTONE-LYSINE N-METHYLTRANSFERASE SETD1B"/>
    <property type="match status" value="1"/>
</dbReference>
<feature type="compositionally biased region" description="Acidic residues" evidence="11">
    <location>
        <begin position="1028"/>
        <end position="1053"/>
    </location>
</feature>
<dbReference type="InterPro" id="IPR024657">
    <property type="entry name" value="COMPASS_Set1_N-SET"/>
</dbReference>
<evidence type="ECO:0000256" key="7">
    <source>
        <dbReference type="ARBA" id="ARBA00023015"/>
    </source>
</evidence>
<evidence type="ECO:0000256" key="10">
    <source>
        <dbReference type="PROSITE-ProRule" id="PRU00176"/>
    </source>
</evidence>
<feature type="compositionally biased region" description="Low complexity" evidence="11">
    <location>
        <begin position="482"/>
        <end position="497"/>
    </location>
</feature>
<evidence type="ECO:0000256" key="5">
    <source>
        <dbReference type="ARBA" id="ARBA00022853"/>
    </source>
</evidence>
<feature type="region of interest" description="Disordered" evidence="11">
    <location>
        <begin position="653"/>
        <end position="684"/>
    </location>
</feature>
<dbReference type="SUPFAM" id="SSF82199">
    <property type="entry name" value="SET domain"/>
    <property type="match status" value="1"/>
</dbReference>
<feature type="compositionally biased region" description="Basic and acidic residues" evidence="11">
    <location>
        <begin position="1281"/>
        <end position="1292"/>
    </location>
</feature>
<dbReference type="Pfam" id="PF00076">
    <property type="entry name" value="RRM_1"/>
    <property type="match status" value="1"/>
</dbReference>
<sequence>MENNHQVNHGEKHPQHWRSCKLIVDPALKNGFYKVYRYDGQHFNMPDLGAFPVDTVRDPRICRLWTKFRDTDLLVPKFKIDECYVGPPKEVTFARLNDNVREGFLTDMCIKYGQIEEVEILYNPKNKKHLGIAKVIFDTVKAAKDTVEHLHDTSVMGNIIHVELDPKGKNRMRYFHLLVSGLYTPWTLPLGSDEHTLQRLTERLQDSKPLQKLTDGSSSLTRSISSPTSVATPLSLDTAYSSIWQDTPGSFGQTPLSQGTPHTPCLSGTPLSQDSCYSSQHTTPVHQVTQGEHSSYGAHRRLRRDVCYRQPGRPYMRSHHQSSELSSLLKHLQPHRPLQPQTQVAGSSYKSSFFWYQNRLPSADDNPATEPRLHLSLPEQESWRVPSLPPASEAFPLSSSSASATSMNVVPLRERPQSPPSGPDAGLIDPPPSPPNNSPGSPIPEAESHSLDSRIEMLLSKTQSSCLPLHGERSLDAEVHSQDSPVSPVSPVSMYSPESDHTPARSGSPVNCTHPTTSDGLEDVSPTPLPEWEGDESLPGMPSLIWTSQPPCPPGTLSLTQRERSKGTEMDHADQTTSSEKYMGRALHSLSFSQGLHLPGEDKDISNAGQSGMSNPKSHCSKSITVNSFIPSLRQPLPISSLNHLAPIPPYNPHSSVPSSNPPPPITHSNHPIRFSPSNPHPQIPPSIHPIPAPLSIPVPPPRFHLLPPHIPPPLTVLGPPPIMAAPPPVLHPVYTFPLNTLHTVHMDKVNGLPGCGSVPVSFTGQPWPLPPFMPTFNPSVPPPGYLPLQEDPHKARVEKVLAVITEELKSIVKRDINRKMVEGVAFRAFDEWWDGQEQKAKIAVTLVSAREGRVEVRTKPRDSLRQNIGPRGATNLPSFKVKKKESDDPTASEDPKGKCPYTPVNDAHESAELESNITNHTLDRSPKTGSIPAVRRRHARPLELDSEGEEESGEKEGEPTRGEEEDTVAADKVPQRQQRDEDDDSEQKEEEVDDDEDDGVFSKVTRGLQSPNEEVARVSLSEVESYSSEDSEYLSESDSSDSSFEESEDFSDYDSSSNQETEEEEETDGDADEVNREVECVVLSSDEEEMDLEPPATPSAPLTPGTELDLLDGSEPVLRDQPGEEKYSVCLTRDVFGRTSSTSRPDPGMELLSSEHHHDLQAPSPIGLPAVVEPDFAVEIDSPEWSVESPDNVENLRPLTPTGSLGDSDSDLLFKSKPTPPAVEEVELPHTPGRGAEALLESEEDSMDHLLSRSPTDSEPLSQSHPTHPPALASYPTYEDMPKTPGRDERGLWNPLTTWRVPVTPGRETGLTEGGPGFSPTPCSPFPLPSMSTGLYIRTPRTPGRDFIPTKRTHRNTTVMLASSQRINGAPLSCDEMLTDSPVLASSPSSLSESSAETPGHGCVWLNPNPGSQRKIPLQGLEKWSGLTDVENQREMLKCSWRRVQPRMRRKMRRRMKRRMRRWQRMRSVQRAMPSVFSASPCRRSRSEEMTVLHSVWKDGLDEEDSKLLQVTYDRLLQQDNGFSWLSDTLWVPHPHILYYRAVITILVLTEKRKELNGWMWDHVTGSARSEGFYKISKNDKIKYLNSKCLTTDQPPADTQGVSLSAQPHPSLRSGSEFRSEQRRLLSSFSCDSDLLRFNQLKFRKKRIRFCRSHIHDWGLFALEPIAADEMVIEYVGQCIRQVIADMREKRYEDEGIGSSYLFRVDQDTIIDATKYGNLARFINHSCNPNCYAKIITVKSQKKIVIYSRQPISVNEEITYDYKFPIEDEKIPCLCGAENCQGSLN</sequence>
<keyword evidence="7" id="KW-0805">Transcription regulation</keyword>
<keyword evidence="15" id="KW-1185">Reference proteome</keyword>
<feature type="domain" description="RRM" evidence="12">
    <location>
        <begin position="89"/>
        <end position="167"/>
    </location>
</feature>
<dbReference type="SMART" id="SM01291">
    <property type="entry name" value="N-SET"/>
    <property type="match status" value="1"/>
</dbReference>
<proteinExistence type="predicted"/>
<evidence type="ECO:0000259" key="14">
    <source>
        <dbReference type="PROSITE" id="PS50868"/>
    </source>
</evidence>
<dbReference type="InterPro" id="IPR003616">
    <property type="entry name" value="Post-SET_dom"/>
</dbReference>
<keyword evidence="8" id="KW-0804">Transcription</keyword>
<feature type="compositionally biased region" description="Acidic residues" evidence="11">
    <location>
        <begin position="981"/>
        <end position="1000"/>
    </location>
</feature>
<dbReference type="PROSITE" id="PS50102">
    <property type="entry name" value="RRM"/>
    <property type="match status" value="1"/>
</dbReference>
<evidence type="ECO:0000256" key="8">
    <source>
        <dbReference type="ARBA" id="ARBA00023163"/>
    </source>
</evidence>
<evidence type="ECO:0000313" key="15">
    <source>
        <dbReference type="Proteomes" id="UP001652741"/>
    </source>
</evidence>
<feature type="region of interest" description="Disordered" evidence="11">
    <location>
        <begin position="250"/>
        <end position="303"/>
    </location>
</feature>
<dbReference type="Pfam" id="PF11764">
    <property type="entry name" value="N-SET"/>
    <property type="match status" value="1"/>
</dbReference>
<dbReference type="PROSITE" id="PS50868">
    <property type="entry name" value="POST_SET"/>
    <property type="match status" value="1"/>
</dbReference>
<reference evidence="16" key="1">
    <citation type="submission" date="2025-08" db="UniProtKB">
        <authorList>
            <consortium name="RefSeq"/>
        </authorList>
    </citation>
    <scope>IDENTIFICATION</scope>
</reference>
<feature type="region of interest" description="Disordered" evidence="11">
    <location>
        <begin position="853"/>
        <end position="1169"/>
    </location>
</feature>
<dbReference type="InterPro" id="IPR012677">
    <property type="entry name" value="Nucleotide-bd_a/b_plait_sf"/>
</dbReference>
<evidence type="ECO:0000259" key="13">
    <source>
        <dbReference type="PROSITE" id="PS50280"/>
    </source>
</evidence>
<feature type="compositionally biased region" description="Polar residues" evidence="11">
    <location>
        <begin position="508"/>
        <end position="519"/>
    </location>
</feature>
<evidence type="ECO:0000256" key="11">
    <source>
        <dbReference type="SAM" id="MobiDB-lite"/>
    </source>
</evidence>
<dbReference type="InterPro" id="IPR035979">
    <property type="entry name" value="RBD_domain_sf"/>
</dbReference>
<feature type="domain" description="Post-SET" evidence="14">
    <location>
        <begin position="1770"/>
        <end position="1786"/>
    </location>
</feature>
<feature type="region of interest" description="Disordered" evidence="11">
    <location>
        <begin position="381"/>
        <end position="448"/>
    </location>
</feature>
<feature type="compositionally biased region" description="Basic and acidic residues" evidence="11">
    <location>
        <begin position="853"/>
        <end position="865"/>
    </location>
</feature>
<keyword evidence="6 10" id="KW-0694">RNA-binding</keyword>
<evidence type="ECO:0000313" key="16">
    <source>
        <dbReference type="RefSeq" id="XP_045562578.1"/>
    </source>
</evidence>